<evidence type="ECO:0000256" key="5">
    <source>
        <dbReference type="ARBA" id="ARBA00038219"/>
    </source>
</evidence>
<feature type="domain" description="Cell wall mannoprotein PIR1-like C-terminal" evidence="8">
    <location>
        <begin position="157"/>
        <end position="195"/>
    </location>
</feature>
<comment type="caution">
    <text evidence="9">The sequence shown here is derived from an EMBL/GenBank/DDBJ whole genome shotgun (WGS) entry which is preliminary data.</text>
</comment>
<sequence>MKFSLATATLGLIAIAQATLTPYSGYSGYSGGDDDKYRHGKSGIETLRGKFALAVKELSGYEHGKHKDRDLHIVYEIDDGQLQYGDRKDYIYYPYRNENSEEECSDEDDDHHKKKKRPHRHGGKSDDDDDDKNDDDLRFLTISYNDKYDFFTLKNTVLHDEKGATGEIVANHQFQFDKPPQKDALYDKGFTIVEKDDYMCWL</sequence>
<dbReference type="InterPro" id="IPR051153">
    <property type="entry name" value="Yeast_CWMannoprotein_PIR"/>
</dbReference>
<evidence type="ECO:0000259" key="8">
    <source>
        <dbReference type="Pfam" id="PF22799"/>
    </source>
</evidence>
<dbReference type="GO" id="GO:0005199">
    <property type="term" value="F:structural constituent of cell wall"/>
    <property type="evidence" value="ECO:0007669"/>
    <property type="project" value="TreeGrafter"/>
</dbReference>
<feature type="region of interest" description="Disordered" evidence="6">
    <location>
        <begin position="100"/>
        <end position="132"/>
    </location>
</feature>
<proteinExistence type="inferred from homology"/>
<dbReference type="PANTHER" id="PTHR47254">
    <property type="entry name" value="CELL WALL MANNOPROTEIN CIS3-RELATED"/>
    <property type="match status" value="1"/>
</dbReference>
<evidence type="ECO:0000256" key="2">
    <source>
        <dbReference type="ARBA" id="ARBA00022512"/>
    </source>
</evidence>
<dbReference type="InterPro" id="IPR054508">
    <property type="entry name" value="PIR1-like_C"/>
</dbReference>
<feature type="compositionally biased region" description="Acidic residues" evidence="6">
    <location>
        <begin position="100"/>
        <end position="109"/>
    </location>
</feature>
<protein>
    <recommendedName>
        <fullName evidence="8">Cell wall mannoprotein PIR1-like C-terminal domain-containing protein</fullName>
    </recommendedName>
</protein>
<accession>A0A8H6F4X2</accession>
<feature type="compositionally biased region" description="Basic residues" evidence="6">
    <location>
        <begin position="112"/>
        <end position="122"/>
    </location>
</feature>
<dbReference type="GO" id="GO:0031505">
    <property type="term" value="P:fungal-type cell wall organization"/>
    <property type="evidence" value="ECO:0007669"/>
    <property type="project" value="TreeGrafter"/>
</dbReference>
<dbReference type="AlphaFoldDB" id="A0A8H6F4X2"/>
<evidence type="ECO:0000256" key="6">
    <source>
        <dbReference type="SAM" id="MobiDB-lite"/>
    </source>
</evidence>
<evidence type="ECO:0000256" key="7">
    <source>
        <dbReference type="SAM" id="SignalP"/>
    </source>
</evidence>
<evidence type="ECO:0000313" key="9">
    <source>
        <dbReference type="EMBL" id="KAF6069342.1"/>
    </source>
</evidence>
<dbReference type="PANTHER" id="PTHR47254:SF1">
    <property type="entry name" value="CELL WALL MANNOPROTEIN CIS3-RELATED"/>
    <property type="match status" value="1"/>
</dbReference>
<feature type="chain" id="PRO_5034394472" description="Cell wall mannoprotein PIR1-like C-terminal domain-containing protein" evidence="7">
    <location>
        <begin position="19"/>
        <end position="202"/>
    </location>
</feature>
<name>A0A8H6F4X2_CANAX</name>
<dbReference type="Proteomes" id="UP000536275">
    <property type="component" value="Unassembled WGS sequence"/>
</dbReference>
<keyword evidence="3" id="KW-0964">Secreted</keyword>
<feature type="signal peptide" evidence="7">
    <location>
        <begin position="1"/>
        <end position="18"/>
    </location>
</feature>
<comment type="similarity">
    <text evidence="5">Belongs to the PIR protein family.</text>
</comment>
<gene>
    <name evidence="9" type="ORF">FOB64_002998</name>
</gene>
<evidence type="ECO:0000256" key="4">
    <source>
        <dbReference type="ARBA" id="ARBA00022729"/>
    </source>
</evidence>
<comment type="subcellular location">
    <subcellularLocation>
        <location evidence="1">Secreted</location>
        <location evidence="1">Cell wall</location>
    </subcellularLocation>
</comment>
<organism evidence="9 10">
    <name type="scientific">Candida albicans</name>
    <name type="common">Yeast</name>
    <dbReference type="NCBI Taxonomy" id="5476"/>
    <lineage>
        <taxon>Eukaryota</taxon>
        <taxon>Fungi</taxon>
        <taxon>Dikarya</taxon>
        <taxon>Ascomycota</taxon>
        <taxon>Saccharomycotina</taxon>
        <taxon>Pichiomycetes</taxon>
        <taxon>Debaryomycetaceae</taxon>
        <taxon>Candida/Lodderomyces clade</taxon>
        <taxon>Candida</taxon>
    </lineage>
</organism>
<dbReference type="EMBL" id="JABWAD010000037">
    <property type="protein sequence ID" value="KAF6069342.1"/>
    <property type="molecule type" value="Genomic_DNA"/>
</dbReference>
<keyword evidence="2" id="KW-0134">Cell wall</keyword>
<evidence type="ECO:0000313" key="10">
    <source>
        <dbReference type="Proteomes" id="UP000536275"/>
    </source>
</evidence>
<evidence type="ECO:0000256" key="1">
    <source>
        <dbReference type="ARBA" id="ARBA00004191"/>
    </source>
</evidence>
<dbReference type="Pfam" id="PF22799">
    <property type="entry name" value="PIR1-like_C"/>
    <property type="match status" value="1"/>
</dbReference>
<keyword evidence="4 7" id="KW-0732">Signal</keyword>
<reference evidence="9 10" key="1">
    <citation type="submission" date="2020-03" db="EMBL/GenBank/DDBJ databases">
        <title>FDA dAtabase for Regulatory Grade micrObial Sequences (FDA-ARGOS): Supporting development and validation of Infectious Disease Dx tests.</title>
        <authorList>
            <person name="Campos J."/>
            <person name="Goldberg B."/>
            <person name="Tallon L."/>
            <person name="Sadzewicz L."/>
            <person name="Vavikolanu K."/>
            <person name="Mehta A."/>
            <person name="Aluvathingal J."/>
            <person name="Nadendla S."/>
            <person name="Nandy P."/>
            <person name="Geyer C."/>
            <person name="Yan Y."/>
            <person name="Sichtig H."/>
        </authorList>
    </citation>
    <scope>NUCLEOTIDE SEQUENCE [LARGE SCALE GENOMIC DNA]</scope>
    <source>
        <strain evidence="9 10">FDAARGOS_656</strain>
    </source>
</reference>
<dbReference type="GO" id="GO:0009277">
    <property type="term" value="C:fungal-type cell wall"/>
    <property type="evidence" value="ECO:0007669"/>
    <property type="project" value="TreeGrafter"/>
</dbReference>
<evidence type="ECO:0000256" key="3">
    <source>
        <dbReference type="ARBA" id="ARBA00022525"/>
    </source>
</evidence>